<evidence type="ECO:0000256" key="9">
    <source>
        <dbReference type="SAM" id="Phobius"/>
    </source>
</evidence>
<reference evidence="10 11" key="1">
    <citation type="submission" date="2016-11" db="EMBL/GenBank/DDBJ databases">
        <title>Complete genome sequence of thermophilic cyanobacteria strain Synechococcus sp. PCC6715.</title>
        <authorList>
            <person name="Tang J."/>
            <person name="Daroch M."/>
            <person name="Liang Y."/>
            <person name="Jiang D."/>
            <person name="Shah M."/>
        </authorList>
    </citation>
    <scope>NUCLEOTIDE SEQUENCE [LARGE SCALE GENOMIC DNA]</scope>
    <source>
        <strain evidence="10 11">PCC 6715</strain>
    </source>
</reference>
<dbReference type="HAMAP" id="MF_00396">
    <property type="entry name" value="Cytb6_f_PetM"/>
    <property type="match status" value="1"/>
</dbReference>
<dbReference type="Proteomes" id="UP000231057">
    <property type="component" value="Chromosome"/>
</dbReference>
<comment type="subcellular location">
    <subcellularLocation>
        <location evidence="8">Cellular thylakoid membrane</location>
        <topology evidence="8">Single-pass membrane protein</topology>
    </subcellularLocation>
    <subcellularLocation>
        <location evidence="1">Membrane</location>
        <topology evidence="1">Single-pass membrane protein</topology>
    </subcellularLocation>
</comment>
<gene>
    <name evidence="8" type="primary">petM</name>
    <name evidence="10" type="ORF">BRW62_11060</name>
</gene>
<evidence type="ECO:0000256" key="8">
    <source>
        <dbReference type="HAMAP-Rule" id="MF_00396"/>
    </source>
</evidence>
<keyword evidence="3 8" id="KW-0602">Photosynthesis</keyword>
<sequence>MAEEIFNTAVISFTLVLVGLGAGYLLLRLTPDD</sequence>
<name>A0A2D2Q4J9_PARLV</name>
<keyword evidence="7 8" id="KW-0472">Membrane</keyword>
<evidence type="ECO:0000256" key="1">
    <source>
        <dbReference type="ARBA" id="ARBA00004167"/>
    </source>
</evidence>
<dbReference type="GO" id="GO:0015979">
    <property type="term" value="P:photosynthesis"/>
    <property type="evidence" value="ECO:0007669"/>
    <property type="project" value="UniProtKB-KW"/>
</dbReference>
<dbReference type="GO" id="GO:0009055">
    <property type="term" value="F:electron transfer activity"/>
    <property type="evidence" value="ECO:0007669"/>
    <property type="project" value="UniProtKB-UniRule"/>
</dbReference>
<reference evidence="11" key="2">
    <citation type="journal article" date="2022" name="Front. Microbiol.">
        <title>Comparative Genomic Analysis Revealed Distinct Molecular Components and Organization of CO2-Concentrating Mechanism in Thermophilic Cyanobacteria.</title>
        <authorList>
            <person name="Tang J."/>
            <person name="Zhou H."/>
            <person name="Yao D."/>
            <person name="Riaz S."/>
            <person name="You D."/>
            <person name="Klepacz-Smolka A."/>
            <person name="Daroch M."/>
        </authorList>
    </citation>
    <scope>NUCLEOTIDE SEQUENCE [LARGE SCALE GENOMIC DNA]</scope>
    <source>
        <strain evidence="11">PCC 6715</strain>
    </source>
</reference>
<proteinExistence type="inferred from homology"/>
<evidence type="ECO:0000256" key="5">
    <source>
        <dbReference type="ARBA" id="ARBA00022982"/>
    </source>
</evidence>
<evidence type="ECO:0000256" key="7">
    <source>
        <dbReference type="ARBA" id="ARBA00023136"/>
    </source>
</evidence>
<dbReference type="Pfam" id="PF08041">
    <property type="entry name" value="PetM"/>
    <property type="match status" value="1"/>
</dbReference>
<dbReference type="AlphaFoldDB" id="A0A2D2Q4J9"/>
<dbReference type="SUPFAM" id="SSF103441">
    <property type="entry name" value="PetM subunit of the cytochrome b6f complex"/>
    <property type="match status" value="1"/>
</dbReference>
<evidence type="ECO:0000256" key="2">
    <source>
        <dbReference type="ARBA" id="ARBA00022448"/>
    </source>
</evidence>
<dbReference type="EMBL" id="CP018092">
    <property type="protein sequence ID" value="ATS19187.1"/>
    <property type="molecule type" value="Genomic_DNA"/>
</dbReference>
<comment type="similarity">
    <text evidence="8">Belongs to the PetM family.</text>
</comment>
<feature type="transmembrane region" description="Helical" evidence="9">
    <location>
        <begin position="6"/>
        <end position="27"/>
    </location>
</feature>
<comment type="function">
    <text evidence="8">Component of the cytochrome b6-f complex, which mediates electron transfer between photosystem II (PSII) and photosystem I (PSI), cyclic electron flow around PSI, and state transitions.</text>
</comment>
<keyword evidence="8" id="KW-0793">Thylakoid</keyword>
<evidence type="ECO:0000256" key="4">
    <source>
        <dbReference type="ARBA" id="ARBA00022692"/>
    </source>
</evidence>
<accession>A0A2D2Q4J9</accession>
<evidence type="ECO:0000313" key="10">
    <source>
        <dbReference type="EMBL" id="ATS19187.1"/>
    </source>
</evidence>
<dbReference type="RefSeq" id="WP_099799527.1">
    <property type="nucleotide sequence ID" value="NZ_CP018092.1"/>
</dbReference>
<keyword evidence="4 8" id="KW-0812">Transmembrane</keyword>
<keyword evidence="11" id="KW-1185">Reference proteome</keyword>
<organism evidence="10 11">
    <name type="scientific">Parathermosynechococcus lividus PCC 6715</name>
    <dbReference type="NCBI Taxonomy" id="1917166"/>
    <lineage>
        <taxon>Bacteria</taxon>
        <taxon>Bacillati</taxon>
        <taxon>Cyanobacteriota</taxon>
        <taxon>Cyanophyceae</taxon>
        <taxon>Acaryochloridales</taxon>
        <taxon>Thermosynechococcaceae</taxon>
        <taxon>Parathermosynechococcus</taxon>
    </lineage>
</organism>
<evidence type="ECO:0000313" key="11">
    <source>
        <dbReference type="Proteomes" id="UP000231057"/>
    </source>
</evidence>
<dbReference type="KEGG" id="slw:BRW62_11060"/>
<dbReference type="GO" id="GO:0009512">
    <property type="term" value="C:cytochrome b6f complex"/>
    <property type="evidence" value="ECO:0007669"/>
    <property type="project" value="InterPro"/>
</dbReference>
<keyword evidence="6 8" id="KW-1133">Transmembrane helix</keyword>
<evidence type="ECO:0000256" key="3">
    <source>
        <dbReference type="ARBA" id="ARBA00022531"/>
    </source>
</evidence>
<evidence type="ECO:0000256" key="6">
    <source>
        <dbReference type="ARBA" id="ARBA00022989"/>
    </source>
</evidence>
<keyword evidence="2 8" id="KW-0813">Transport</keyword>
<keyword evidence="5 8" id="KW-0249">Electron transport</keyword>
<dbReference type="NCBIfam" id="NF008826">
    <property type="entry name" value="PRK11876.1-2"/>
    <property type="match status" value="1"/>
</dbReference>
<dbReference type="GO" id="GO:0031676">
    <property type="term" value="C:plasma membrane-derived thylakoid membrane"/>
    <property type="evidence" value="ECO:0007669"/>
    <property type="project" value="UniProtKB-SubCell"/>
</dbReference>
<dbReference type="InterPro" id="IPR012595">
    <property type="entry name" value="PetM_cyt_b6/f_cplx_su7"/>
</dbReference>
<comment type="subunit">
    <text evidence="8">The 4 large subunits of the cytochrome b6-f complex are cytochrome b6, subunit IV (17 kDa polypeptide, PetD), cytochrome f and the Rieske protein, while the 4 small subunits are PetG, PetL, PetM and PetN. The complex functions as a dimer.</text>
</comment>
<protein>
    <recommendedName>
        <fullName evidence="8">Cytochrome b6-f complex subunit 7</fullName>
    </recommendedName>
    <alternativeName>
        <fullName evidence="8">Cytochrome b6-f complex subunit PetM</fullName>
    </alternativeName>
    <alternativeName>
        <fullName evidence="8">Cytochrome b6-f complex subunit VII</fullName>
    </alternativeName>
</protein>